<name>A0ABX2CXF3_9CYAN</name>
<protein>
    <recommendedName>
        <fullName evidence="3">Transposase</fullName>
    </recommendedName>
</protein>
<sequence length="74" mass="8364">MYVPDNIPDIDLNAAKNIQRWFEGIFITGCSDKIASYAKIACEVDKHLERQLKTGLKQEVSGKSIDLSLFDLFT</sequence>
<organism evidence="1 2">
    <name type="scientific">Microcoleus asticus IPMA8</name>
    <dbReference type="NCBI Taxonomy" id="2563858"/>
    <lineage>
        <taxon>Bacteria</taxon>
        <taxon>Bacillati</taxon>
        <taxon>Cyanobacteriota</taxon>
        <taxon>Cyanophyceae</taxon>
        <taxon>Oscillatoriophycideae</taxon>
        <taxon>Oscillatoriales</taxon>
        <taxon>Microcoleaceae</taxon>
        <taxon>Microcoleus</taxon>
        <taxon>Microcoleus asticus</taxon>
    </lineage>
</organism>
<dbReference type="Proteomes" id="UP000702425">
    <property type="component" value="Unassembled WGS sequence"/>
</dbReference>
<dbReference type="EMBL" id="SRRZ01000035">
    <property type="protein sequence ID" value="NQE34608.1"/>
    <property type="molecule type" value="Genomic_DNA"/>
</dbReference>
<evidence type="ECO:0000313" key="1">
    <source>
        <dbReference type="EMBL" id="NQE34608.1"/>
    </source>
</evidence>
<accession>A0ABX2CXF3</accession>
<reference evidence="1 2" key="1">
    <citation type="journal article" date="2020" name="Sci. Rep.">
        <title>A novel cyanobacterial geosmin producer, revising GeoA distribution and dispersion patterns in Bacteria.</title>
        <authorList>
            <person name="Churro C."/>
            <person name="Semedo-Aguiar A.P."/>
            <person name="Silva A.D."/>
            <person name="Pereira-Leal J.B."/>
            <person name="Leite R.B."/>
        </authorList>
    </citation>
    <scope>NUCLEOTIDE SEQUENCE [LARGE SCALE GENOMIC DNA]</scope>
    <source>
        <strain evidence="1 2">IPMA8</strain>
    </source>
</reference>
<evidence type="ECO:0008006" key="3">
    <source>
        <dbReference type="Google" id="ProtNLM"/>
    </source>
</evidence>
<gene>
    <name evidence="1" type="ORF">E5S67_02335</name>
</gene>
<dbReference type="RefSeq" id="WP_172187300.1">
    <property type="nucleotide sequence ID" value="NZ_CAWPPK010000247.1"/>
</dbReference>
<comment type="caution">
    <text evidence="1">The sequence shown here is derived from an EMBL/GenBank/DDBJ whole genome shotgun (WGS) entry which is preliminary data.</text>
</comment>
<evidence type="ECO:0000313" key="2">
    <source>
        <dbReference type="Proteomes" id="UP000702425"/>
    </source>
</evidence>
<proteinExistence type="predicted"/>
<keyword evidence="2" id="KW-1185">Reference proteome</keyword>